<organism evidence="2">
    <name type="scientific">Arundo donax</name>
    <name type="common">Giant reed</name>
    <name type="synonym">Donax arundinaceus</name>
    <dbReference type="NCBI Taxonomy" id="35708"/>
    <lineage>
        <taxon>Eukaryota</taxon>
        <taxon>Viridiplantae</taxon>
        <taxon>Streptophyta</taxon>
        <taxon>Embryophyta</taxon>
        <taxon>Tracheophyta</taxon>
        <taxon>Spermatophyta</taxon>
        <taxon>Magnoliopsida</taxon>
        <taxon>Liliopsida</taxon>
        <taxon>Poales</taxon>
        <taxon>Poaceae</taxon>
        <taxon>PACMAD clade</taxon>
        <taxon>Arundinoideae</taxon>
        <taxon>Arundineae</taxon>
        <taxon>Arundo</taxon>
    </lineage>
</organism>
<reference evidence="2" key="1">
    <citation type="submission" date="2014-09" db="EMBL/GenBank/DDBJ databases">
        <authorList>
            <person name="Magalhaes I.L.F."/>
            <person name="Oliveira U."/>
            <person name="Santos F.R."/>
            <person name="Vidigal T.H.D.A."/>
            <person name="Brescovit A.D."/>
            <person name="Santos A.J."/>
        </authorList>
    </citation>
    <scope>NUCLEOTIDE SEQUENCE</scope>
    <source>
        <tissue evidence="2">Shoot tissue taken approximately 20 cm above the soil surface</tissue>
    </source>
</reference>
<name>A0A0A9EN68_ARUDO</name>
<accession>A0A0A9EN68</accession>
<feature type="transmembrane region" description="Helical" evidence="1">
    <location>
        <begin position="12"/>
        <end position="32"/>
    </location>
</feature>
<proteinExistence type="predicted"/>
<keyword evidence="1" id="KW-0812">Transmembrane</keyword>
<evidence type="ECO:0000256" key="1">
    <source>
        <dbReference type="SAM" id="Phobius"/>
    </source>
</evidence>
<protein>
    <submittedName>
        <fullName evidence="2">Uncharacterized protein</fullName>
    </submittedName>
</protein>
<evidence type="ECO:0000313" key="2">
    <source>
        <dbReference type="EMBL" id="JAD99315.1"/>
    </source>
</evidence>
<dbReference type="AlphaFoldDB" id="A0A0A9EN68"/>
<reference evidence="2" key="2">
    <citation type="journal article" date="2015" name="Data Brief">
        <title>Shoot transcriptome of the giant reed, Arundo donax.</title>
        <authorList>
            <person name="Barrero R.A."/>
            <person name="Guerrero F.D."/>
            <person name="Moolhuijzen P."/>
            <person name="Goolsby J.A."/>
            <person name="Tidwell J."/>
            <person name="Bellgard S.E."/>
            <person name="Bellgard M.I."/>
        </authorList>
    </citation>
    <scope>NUCLEOTIDE SEQUENCE</scope>
    <source>
        <tissue evidence="2">Shoot tissue taken approximately 20 cm above the soil surface</tissue>
    </source>
</reference>
<sequence>MLNLVPCGIVHIVMFSAFLTVSSVCVVVHWNYTNRKMYAYIVFSF</sequence>
<dbReference type="EMBL" id="GBRH01198580">
    <property type="protein sequence ID" value="JAD99315.1"/>
    <property type="molecule type" value="Transcribed_RNA"/>
</dbReference>
<keyword evidence="1" id="KW-1133">Transmembrane helix</keyword>
<keyword evidence="1" id="KW-0472">Membrane</keyword>